<comment type="caution">
    <text evidence="2">The sequence shown here is derived from an EMBL/GenBank/DDBJ whole genome shotgun (WGS) entry which is preliminary data.</text>
</comment>
<accession>A0A139L0H9</accession>
<dbReference type="PATRIC" id="fig|329854.7.peg.3846"/>
<keyword evidence="1" id="KW-0812">Transmembrane</keyword>
<dbReference type="AlphaFoldDB" id="A0A139L0H9"/>
<evidence type="ECO:0000256" key="1">
    <source>
        <dbReference type="SAM" id="Phobius"/>
    </source>
</evidence>
<dbReference type="EMBL" id="LTDF01000143">
    <property type="protein sequence ID" value="KXT44947.1"/>
    <property type="molecule type" value="Genomic_DNA"/>
</dbReference>
<evidence type="ECO:0000313" key="2">
    <source>
        <dbReference type="EMBL" id="KXT44947.1"/>
    </source>
</evidence>
<feature type="transmembrane region" description="Helical" evidence="1">
    <location>
        <begin position="18"/>
        <end position="37"/>
    </location>
</feature>
<proteinExistence type="predicted"/>
<reference evidence="2 3" key="1">
    <citation type="submission" date="2016-02" db="EMBL/GenBank/DDBJ databases">
        <authorList>
            <person name="Wen L."/>
            <person name="He K."/>
            <person name="Yang H."/>
        </authorList>
    </citation>
    <scope>NUCLEOTIDE SEQUENCE [LARGE SCALE GENOMIC DNA]</scope>
    <source>
        <strain evidence="2 3">KLE1704</strain>
    </source>
</reference>
<organism evidence="2">
    <name type="scientific">Bacteroides intestinalis</name>
    <dbReference type="NCBI Taxonomy" id="329854"/>
    <lineage>
        <taxon>Bacteria</taxon>
        <taxon>Pseudomonadati</taxon>
        <taxon>Bacteroidota</taxon>
        <taxon>Bacteroidia</taxon>
        <taxon>Bacteroidales</taxon>
        <taxon>Bacteroidaceae</taxon>
        <taxon>Bacteroides</taxon>
    </lineage>
</organism>
<keyword evidence="1" id="KW-0472">Membrane</keyword>
<evidence type="ECO:0000313" key="3">
    <source>
        <dbReference type="Proteomes" id="UP000070319"/>
    </source>
</evidence>
<name>A0A139L0H9_9BACE</name>
<keyword evidence="1" id="KW-1133">Transmembrane helix</keyword>
<dbReference type="Proteomes" id="UP000070319">
    <property type="component" value="Unassembled WGS sequence"/>
</dbReference>
<sequence>MFIDAKLQRSFLFKKQNLIYSCFVFTTGVYALIHATVCITSSSSSVSST</sequence>
<gene>
    <name evidence="2" type="ORF">HMPREF2531_03780</name>
</gene>
<protein>
    <submittedName>
        <fullName evidence="2">Uncharacterized protein</fullName>
    </submittedName>
</protein>